<dbReference type="GO" id="GO:0007165">
    <property type="term" value="P:signal transduction"/>
    <property type="evidence" value="ECO:0007669"/>
    <property type="project" value="UniProtKB-KW"/>
</dbReference>
<accession>A0A6B3TPM6</accession>
<dbReference type="RefSeq" id="WP_163250583.1">
    <property type="nucleotide sequence ID" value="NZ_JAAIUV010000004.1"/>
</dbReference>
<dbReference type="Pfam" id="PF00672">
    <property type="entry name" value="HAMP"/>
    <property type="match status" value="1"/>
</dbReference>
<evidence type="ECO:0000313" key="16">
    <source>
        <dbReference type="Proteomes" id="UP000481621"/>
    </source>
</evidence>
<dbReference type="InterPro" id="IPR029151">
    <property type="entry name" value="Sensor-like_sf"/>
</dbReference>
<keyword evidence="5 12" id="KW-0812">Transmembrane</keyword>
<dbReference type="Proteomes" id="UP000481621">
    <property type="component" value="Unassembled WGS sequence"/>
</dbReference>
<evidence type="ECO:0000256" key="4">
    <source>
        <dbReference type="ARBA" id="ARBA00022500"/>
    </source>
</evidence>
<comment type="caution">
    <text evidence="15">The sequence shown here is derived from an EMBL/GenBank/DDBJ whole genome shotgun (WGS) entry which is preliminary data.</text>
</comment>
<keyword evidence="4" id="KW-0145">Chemotaxis</keyword>
<keyword evidence="2" id="KW-1003">Cell membrane</keyword>
<evidence type="ECO:0000256" key="5">
    <source>
        <dbReference type="ARBA" id="ARBA00022692"/>
    </source>
</evidence>
<dbReference type="CDD" id="cd06225">
    <property type="entry name" value="HAMP"/>
    <property type="match status" value="1"/>
</dbReference>
<keyword evidence="3" id="KW-0488">Methylation</keyword>
<dbReference type="Gene3D" id="3.30.450.20">
    <property type="entry name" value="PAS domain"/>
    <property type="match status" value="2"/>
</dbReference>
<keyword evidence="11" id="KW-0175">Coiled coil</keyword>
<evidence type="ECO:0000256" key="1">
    <source>
        <dbReference type="ARBA" id="ARBA00004651"/>
    </source>
</evidence>
<dbReference type="AlphaFoldDB" id="A0A6B3TPM6"/>
<evidence type="ECO:0000256" key="12">
    <source>
        <dbReference type="SAM" id="Phobius"/>
    </source>
</evidence>
<evidence type="ECO:0000256" key="6">
    <source>
        <dbReference type="ARBA" id="ARBA00022989"/>
    </source>
</evidence>
<organism evidence="15 16">
    <name type="scientific">Neobacillus thermocopriae</name>
    <dbReference type="NCBI Taxonomy" id="1215031"/>
    <lineage>
        <taxon>Bacteria</taxon>
        <taxon>Bacillati</taxon>
        <taxon>Bacillota</taxon>
        <taxon>Bacilli</taxon>
        <taxon>Bacillales</taxon>
        <taxon>Bacillaceae</taxon>
        <taxon>Neobacillus</taxon>
    </lineage>
</organism>
<feature type="domain" description="HAMP" evidence="14">
    <location>
        <begin position="315"/>
        <end position="367"/>
    </location>
</feature>
<dbReference type="GO" id="GO:0006935">
    <property type="term" value="P:chemotaxis"/>
    <property type="evidence" value="ECO:0007669"/>
    <property type="project" value="UniProtKB-KW"/>
</dbReference>
<reference evidence="15" key="1">
    <citation type="submission" date="2020-02" db="EMBL/GenBank/DDBJ databases">
        <title>Bacillus sedimentmangrovi sp. nov., isolated from sediment of the mangrove ecosystem.</title>
        <authorList>
            <person name="Liu G."/>
        </authorList>
    </citation>
    <scope>NUCLEOTIDE SEQUENCE [LARGE SCALE GENOMIC DNA]</scope>
    <source>
        <strain evidence="15">SgZ-7</strain>
    </source>
</reference>
<dbReference type="CDD" id="cd11386">
    <property type="entry name" value="MCP_signal"/>
    <property type="match status" value="1"/>
</dbReference>
<keyword evidence="7 12" id="KW-0472">Membrane</keyword>
<dbReference type="Pfam" id="PF00015">
    <property type="entry name" value="MCPsignal"/>
    <property type="match status" value="1"/>
</dbReference>
<keyword evidence="6 12" id="KW-1133">Transmembrane helix</keyword>
<proteinExistence type="inferred from homology"/>
<dbReference type="CDD" id="cd12913">
    <property type="entry name" value="PDC1_MCP_like"/>
    <property type="match status" value="1"/>
</dbReference>
<comment type="subcellular location">
    <subcellularLocation>
        <location evidence="1">Cell membrane</location>
        <topology evidence="1">Multi-pass membrane protein</topology>
    </subcellularLocation>
</comment>
<dbReference type="SUPFAM" id="SSF58104">
    <property type="entry name" value="Methyl-accepting chemotaxis protein (MCP) signaling domain"/>
    <property type="match status" value="1"/>
</dbReference>
<dbReference type="PANTHER" id="PTHR32089:SF114">
    <property type="entry name" value="METHYL-ACCEPTING CHEMOTAXIS PROTEIN MCPB"/>
    <property type="match status" value="1"/>
</dbReference>
<dbReference type="PANTHER" id="PTHR32089">
    <property type="entry name" value="METHYL-ACCEPTING CHEMOTAXIS PROTEIN MCPB"/>
    <property type="match status" value="1"/>
</dbReference>
<dbReference type="SUPFAM" id="SSF103190">
    <property type="entry name" value="Sensory domain-like"/>
    <property type="match status" value="1"/>
</dbReference>
<dbReference type="InterPro" id="IPR004089">
    <property type="entry name" value="MCPsignal_dom"/>
</dbReference>
<evidence type="ECO:0000256" key="9">
    <source>
        <dbReference type="ARBA" id="ARBA00029447"/>
    </source>
</evidence>
<feature type="domain" description="Methyl-accepting transducer" evidence="13">
    <location>
        <begin position="386"/>
        <end position="643"/>
    </location>
</feature>
<gene>
    <name evidence="15" type="ORF">G4Z05_04045</name>
</gene>
<name>A0A6B3TPM6_9BACI</name>
<evidence type="ECO:0000256" key="8">
    <source>
        <dbReference type="ARBA" id="ARBA00023224"/>
    </source>
</evidence>
<evidence type="ECO:0000256" key="7">
    <source>
        <dbReference type="ARBA" id="ARBA00023136"/>
    </source>
</evidence>
<feature type="transmembrane region" description="Helical" evidence="12">
    <location>
        <begin position="20"/>
        <end position="38"/>
    </location>
</feature>
<evidence type="ECO:0000256" key="10">
    <source>
        <dbReference type="PROSITE-ProRule" id="PRU00284"/>
    </source>
</evidence>
<protein>
    <submittedName>
        <fullName evidence="15">Methyl-accepting chemotaxis protein</fullName>
    </submittedName>
</protein>
<evidence type="ECO:0000313" key="15">
    <source>
        <dbReference type="EMBL" id="NEX78061.1"/>
    </source>
</evidence>
<evidence type="ECO:0000256" key="11">
    <source>
        <dbReference type="SAM" id="Coils"/>
    </source>
</evidence>
<sequence length="673" mass="74473">MKTENQQKQRFTLNSAKTKLIATMLAIVMIPTILIALLSNAITQKVTHEQTANSTLEVTKIASSSLDNKIDGVVSQLTLLANNVNFTEFYQHDGNSTDGYHLLEEVLKTNKDYTFVYFGSTKKDMLSAPNSELPDDYDPTERDWFIGAVEKDGKIYYSEPYQDEGTGQMVLTLSQAVKDKTGQLVGVMAIDLDMGNFSKSLSEIKVGKEGFLTLIGEDGKYIYHPESKLIGSDQLAKLSIWNQVKEEKEGYGEFELNGGKYFSAFMTNEQTGWKFVTQMDRSEMMETAEKVRNMSWLLSAIFAFVSALAGYWISRRIANNILVVKDALETASKGDFTARVSVNTKDEFKELEQSFNHMMEQLSTSLQKVGNTSKSVLETSAHLSVMTRETNAALSEVAIAIEEIAQGAGLQAKNVQVGYESMKGLSQQLDEIHVVTENMNDVSRQSMKLSNKGLEQVGVLTEKALETKSSTNEVTSIIKEVEMKMEEINTIIEAITKITDQTNLLSLNASIESARAGEHGKGFAVVANEVRKLAEQSKASADEIKKIVDNIKAVVKKAVEAMERTNRAVTEQDKAVSETKTIFHEILVAIRDLAEKVEGVEASVKESQSNKETINQEMDSITAVSEQTAAATEEVSASTEEISVTMNSFTQHASGLKELAEQLDQEIHKFKLS</sequence>
<evidence type="ECO:0000259" key="13">
    <source>
        <dbReference type="PROSITE" id="PS50111"/>
    </source>
</evidence>
<dbReference type="SMART" id="SM00283">
    <property type="entry name" value="MA"/>
    <property type="match status" value="1"/>
</dbReference>
<dbReference type="GO" id="GO:0005886">
    <property type="term" value="C:plasma membrane"/>
    <property type="evidence" value="ECO:0007669"/>
    <property type="project" value="UniProtKB-SubCell"/>
</dbReference>
<dbReference type="Pfam" id="PF02743">
    <property type="entry name" value="dCache_1"/>
    <property type="match status" value="1"/>
</dbReference>
<keyword evidence="16" id="KW-1185">Reference proteome</keyword>
<evidence type="ECO:0000259" key="14">
    <source>
        <dbReference type="PROSITE" id="PS50885"/>
    </source>
</evidence>
<dbReference type="CDD" id="cd12912">
    <property type="entry name" value="PDC2_MCP_like"/>
    <property type="match status" value="1"/>
</dbReference>
<dbReference type="Gene3D" id="1.10.287.950">
    <property type="entry name" value="Methyl-accepting chemotaxis protein"/>
    <property type="match status" value="1"/>
</dbReference>
<dbReference type="PROSITE" id="PS50885">
    <property type="entry name" value="HAMP"/>
    <property type="match status" value="1"/>
</dbReference>
<evidence type="ECO:0000256" key="3">
    <source>
        <dbReference type="ARBA" id="ARBA00022481"/>
    </source>
</evidence>
<dbReference type="InterPro" id="IPR003660">
    <property type="entry name" value="HAMP_dom"/>
</dbReference>
<keyword evidence="8 10" id="KW-0807">Transducer</keyword>
<dbReference type="SMART" id="SM00304">
    <property type="entry name" value="HAMP"/>
    <property type="match status" value="1"/>
</dbReference>
<feature type="transmembrane region" description="Helical" evidence="12">
    <location>
        <begin position="294"/>
        <end position="313"/>
    </location>
</feature>
<dbReference type="EMBL" id="JAAIUV010000004">
    <property type="protein sequence ID" value="NEX78061.1"/>
    <property type="molecule type" value="Genomic_DNA"/>
</dbReference>
<comment type="similarity">
    <text evidence="9">Belongs to the methyl-accepting chemotaxis (MCP) protein family.</text>
</comment>
<feature type="coiled-coil region" evidence="11">
    <location>
        <begin position="590"/>
        <end position="617"/>
    </location>
</feature>
<dbReference type="InterPro" id="IPR033479">
    <property type="entry name" value="dCache_1"/>
</dbReference>
<evidence type="ECO:0000256" key="2">
    <source>
        <dbReference type="ARBA" id="ARBA00022475"/>
    </source>
</evidence>
<dbReference type="PROSITE" id="PS50111">
    <property type="entry name" value="CHEMOTAXIS_TRANSDUC_2"/>
    <property type="match status" value="1"/>
</dbReference>